<gene>
    <name evidence="1" type="ORF">THTE_2386</name>
</gene>
<evidence type="ECO:0000313" key="1">
    <source>
        <dbReference type="EMBL" id="ASV74988.1"/>
    </source>
</evidence>
<keyword evidence="1" id="KW-0547">Nucleotide-binding</keyword>
<evidence type="ECO:0000313" key="2">
    <source>
        <dbReference type="Proteomes" id="UP000215086"/>
    </source>
</evidence>
<keyword evidence="2" id="KW-1185">Reference proteome</keyword>
<name>A0A286RG99_9BACT</name>
<dbReference type="Gene3D" id="3.40.50.300">
    <property type="entry name" value="P-loop containing nucleotide triphosphate hydrolases"/>
    <property type="match status" value="1"/>
</dbReference>
<keyword evidence="1" id="KW-0067">ATP-binding</keyword>
<dbReference type="EMBL" id="CP018477">
    <property type="protein sequence ID" value="ASV74988.1"/>
    <property type="molecule type" value="Genomic_DNA"/>
</dbReference>
<sequence>MQCGDFEQKLRTYENAMAQLLKMIPRVRHLVVNRLKRDTDVPGFDAMKSRYESFCQLRQRGLQPPLVVTMFGPSGAGKSTLFRWLTGIDVPAGEVIRPMTYHSVVAVPESFSKPDVLQLVFPNRRVVPLRNPEEVAQKTQGDGRIFFAPMKSRANSLPFILADVPDFNTVECANWEQAKQMLSRAELTIFLTYPESYLDKCTVETLAWCCQLSSRLVYVLTKISDQNPAEIWQDLLKKTGDQKVFGETRRDGRTLHEFLKGSLCYYSPRLTGEGDTLRIEPLEANQPPFLDLIRGQPAEELILAGLVESIYVAILACEELLKLGQLCIEQISNALEDARTSLDELVKKVVSEIYPLQDLMNFIAELAREKTSGVVRGVLRSMNRAVGKLVTPQAIKDSTEAVAEVIREQGKPLVELEKEKFRGGVKEYVQRIRGEFSQSLPEQSFGDSNSGQRPFSTEQTHELIRCVLARPWPRPSSGWQEAVRTDVEKFLEENPAFARWMATLDDAVWTVGTGLFVVDLLTTGGLIWTIGALTLAGVGGSALAHTVRETLLKKLDEIGRKAHEAWVAQRSNKLQAFLEEHFFKALFKPWLEDVRTVAIDEIKRSLQACEELKQLVNATQ</sequence>
<dbReference type="OrthoDB" id="974105at2"/>
<dbReference type="Proteomes" id="UP000215086">
    <property type="component" value="Chromosome"/>
</dbReference>
<dbReference type="InterPro" id="IPR027417">
    <property type="entry name" value="P-loop_NTPase"/>
</dbReference>
<dbReference type="GO" id="GO:0005524">
    <property type="term" value="F:ATP binding"/>
    <property type="evidence" value="ECO:0007669"/>
    <property type="project" value="UniProtKB-KW"/>
</dbReference>
<dbReference type="KEGG" id="ttf:THTE_2386"/>
<dbReference type="SUPFAM" id="SSF52540">
    <property type="entry name" value="P-loop containing nucleoside triphosphate hydrolases"/>
    <property type="match status" value="1"/>
</dbReference>
<proteinExistence type="predicted"/>
<accession>A0A286RG99</accession>
<protein>
    <submittedName>
        <fullName evidence="1">Putative ATP-binding protein</fullName>
    </submittedName>
</protein>
<dbReference type="AlphaFoldDB" id="A0A286RG99"/>
<reference evidence="1 2" key="1">
    <citation type="journal article" name="Front. Microbiol.">
        <title>Sugar Metabolism of the First Thermophilic Planctomycete Thermogutta terrifontis: Comparative Genomic and Transcriptomic Approaches.</title>
        <authorList>
            <person name="Elcheninov A.G."/>
            <person name="Menzel P."/>
            <person name="Gudbergsdottir S.R."/>
            <person name="Slesarev A.I."/>
            <person name="Kadnikov V.V."/>
            <person name="Krogh A."/>
            <person name="Bonch-Osmolovskaya E.A."/>
            <person name="Peng X."/>
            <person name="Kublanov I.V."/>
        </authorList>
    </citation>
    <scope>NUCLEOTIDE SEQUENCE [LARGE SCALE GENOMIC DNA]</scope>
    <source>
        <strain evidence="1 2">R1</strain>
    </source>
</reference>
<organism evidence="1 2">
    <name type="scientific">Thermogutta terrifontis</name>
    <dbReference type="NCBI Taxonomy" id="1331910"/>
    <lineage>
        <taxon>Bacteria</taxon>
        <taxon>Pseudomonadati</taxon>
        <taxon>Planctomycetota</taxon>
        <taxon>Planctomycetia</taxon>
        <taxon>Pirellulales</taxon>
        <taxon>Thermoguttaceae</taxon>
        <taxon>Thermogutta</taxon>
    </lineage>
</organism>
<dbReference type="RefSeq" id="WP_095415173.1">
    <property type="nucleotide sequence ID" value="NZ_CP018477.1"/>
</dbReference>